<dbReference type="RefSeq" id="XP_018039667.1">
    <property type="nucleotide sequence ID" value="XM_018186242.1"/>
</dbReference>
<reference evidence="2 3" key="1">
    <citation type="submission" date="2016-05" db="EMBL/GenBank/DDBJ databases">
        <title>Comparative analysis of secretome profiles of manganese(II)-oxidizing ascomycete fungi.</title>
        <authorList>
            <consortium name="DOE Joint Genome Institute"/>
            <person name="Zeiner C.A."/>
            <person name="Purvine S.O."/>
            <person name="Zink E.M."/>
            <person name="Wu S."/>
            <person name="Pasa-Tolic L."/>
            <person name="Chaput D.L."/>
            <person name="Haridas S."/>
            <person name="Grigoriev I.V."/>
            <person name="Santelli C.M."/>
            <person name="Hansel C.M."/>
        </authorList>
    </citation>
    <scope>NUCLEOTIDE SEQUENCE [LARGE SCALE GENOMIC DNA]</scope>
    <source>
        <strain evidence="2 3">AP3s5-JAC2a</strain>
    </source>
</reference>
<evidence type="ECO:0008006" key="4">
    <source>
        <dbReference type="Google" id="ProtNLM"/>
    </source>
</evidence>
<dbReference type="EMBL" id="KV441549">
    <property type="protein sequence ID" value="OAG09302.1"/>
    <property type="molecule type" value="Genomic_DNA"/>
</dbReference>
<evidence type="ECO:0000313" key="2">
    <source>
        <dbReference type="EMBL" id="OAG09302.1"/>
    </source>
</evidence>
<sequence length="512" mass="58648">MALTKWTGEHHPRSPPLQNDTTWEFDTKYPFKTATNIPANQNGAPSLLDLPDELILWVISELRAIRLDQPQSLAFKNKHKETNRQYENFYRRSALYALCLTSKRLNRLAVPALYDAVVGSTTNYGINPLRLILRTFTDREELRCHVRYVENLLEDCLGNRLSNDLDDLEDSVGAELVTEYFAKLAWIVRMCPNILQMSVISIESNNFTFWGHLLDPIDDGQEEQDGGNLLGAPKQILRKLKKLTLQTNVSERYFNDHTIDFDRIYSELLKFSPLTELRASGVCVPYRPISSIPSGTTMESLQRIEITQCTLPLESVDKLLSACNNIHHFFCHWAHLHCEMSKGPVILLPNLQRHNRTMETLCLMANVGIFRSTSGSWVSFPSLCQMTTLKEAKLCNLFIPDMECRKRSPFDNPTVPIAPELTPSLEHLTISYNMPYINAEVWRDSVLEKMQRLAADCTQYLPRLQTLAIQYEEGVISLRAGDDEDLVRRFREKGVQLNIVKDLDVLATLDQD</sequence>
<dbReference type="GeneID" id="28769728"/>
<name>A0A177CQS9_9PLEO</name>
<gene>
    <name evidence="2" type="ORF">CC84DRAFT_433643</name>
</gene>
<evidence type="ECO:0000256" key="1">
    <source>
        <dbReference type="SAM" id="MobiDB-lite"/>
    </source>
</evidence>
<dbReference type="Proteomes" id="UP000077069">
    <property type="component" value="Unassembled WGS sequence"/>
</dbReference>
<protein>
    <recommendedName>
        <fullName evidence="4">F-box domain-containing protein</fullName>
    </recommendedName>
</protein>
<dbReference type="InParanoid" id="A0A177CQS9"/>
<dbReference type="InterPro" id="IPR032675">
    <property type="entry name" value="LRR_dom_sf"/>
</dbReference>
<accession>A0A177CQS9</accession>
<dbReference type="OrthoDB" id="2520703at2759"/>
<proteinExistence type="predicted"/>
<feature type="region of interest" description="Disordered" evidence="1">
    <location>
        <begin position="1"/>
        <end position="21"/>
    </location>
</feature>
<dbReference type="SUPFAM" id="SSF52047">
    <property type="entry name" value="RNI-like"/>
    <property type="match status" value="1"/>
</dbReference>
<dbReference type="STRING" id="1460663.A0A177CQS9"/>
<evidence type="ECO:0000313" key="3">
    <source>
        <dbReference type="Proteomes" id="UP000077069"/>
    </source>
</evidence>
<dbReference type="Gene3D" id="3.80.10.10">
    <property type="entry name" value="Ribonuclease Inhibitor"/>
    <property type="match status" value="1"/>
</dbReference>
<dbReference type="AlphaFoldDB" id="A0A177CQS9"/>
<keyword evidence="3" id="KW-1185">Reference proteome</keyword>
<organism evidence="2 3">
    <name type="scientific">Paraphaeosphaeria sporulosa</name>
    <dbReference type="NCBI Taxonomy" id="1460663"/>
    <lineage>
        <taxon>Eukaryota</taxon>
        <taxon>Fungi</taxon>
        <taxon>Dikarya</taxon>
        <taxon>Ascomycota</taxon>
        <taxon>Pezizomycotina</taxon>
        <taxon>Dothideomycetes</taxon>
        <taxon>Pleosporomycetidae</taxon>
        <taxon>Pleosporales</taxon>
        <taxon>Massarineae</taxon>
        <taxon>Didymosphaeriaceae</taxon>
        <taxon>Paraphaeosphaeria</taxon>
    </lineage>
</organism>